<dbReference type="AlphaFoldDB" id="A0A9R1UM80"/>
<evidence type="ECO:0000313" key="3">
    <source>
        <dbReference type="EMBL" id="KAJ0190025.1"/>
    </source>
</evidence>
<evidence type="ECO:0000256" key="1">
    <source>
        <dbReference type="SAM" id="MobiDB-lite"/>
    </source>
</evidence>
<gene>
    <name evidence="3" type="ORF">LSAT_V11C800390870</name>
</gene>
<dbReference type="Proteomes" id="UP000235145">
    <property type="component" value="Unassembled WGS sequence"/>
</dbReference>
<dbReference type="EMBL" id="NBSK02000008">
    <property type="protein sequence ID" value="KAJ0190025.1"/>
    <property type="molecule type" value="Genomic_DNA"/>
</dbReference>
<feature type="transmembrane region" description="Helical" evidence="2">
    <location>
        <begin position="196"/>
        <end position="215"/>
    </location>
</feature>
<keyword evidence="2" id="KW-0472">Membrane</keyword>
<sequence>MAKGENQKKKKNRKSAEKRTVAHFSGRSVLGFLFRSWNGDDENGATGWTHVYKYGWRGQSLNNLSVIEMNMKNFEKYDDATWINLYDTDDKEFQKLLHVRTFVEGLMFKLQFDINLVLFHLINYVLHVIFTISLAFVIGLTCAFTSIKVDDFFAPSMRMCNGSDNIACKVILEAAILTVMVVATKRGSNHNFLGSFLFGVIMVHPPPSFLSSIFFPSVKKEYELFGSILTS</sequence>
<reference evidence="3 4" key="1">
    <citation type="journal article" date="2017" name="Nat. Commun.">
        <title>Genome assembly with in vitro proximity ligation data and whole-genome triplication in lettuce.</title>
        <authorList>
            <person name="Reyes-Chin-Wo S."/>
            <person name="Wang Z."/>
            <person name="Yang X."/>
            <person name="Kozik A."/>
            <person name="Arikit S."/>
            <person name="Song C."/>
            <person name="Xia L."/>
            <person name="Froenicke L."/>
            <person name="Lavelle D.O."/>
            <person name="Truco M.J."/>
            <person name="Xia R."/>
            <person name="Zhu S."/>
            <person name="Xu C."/>
            <person name="Xu H."/>
            <person name="Xu X."/>
            <person name="Cox K."/>
            <person name="Korf I."/>
            <person name="Meyers B.C."/>
            <person name="Michelmore R.W."/>
        </authorList>
    </citation>
    <scope>NUCLEOTIDE SEQUENCE [LARGE SCALE GENOMIC DNA]</scope>
    <source>
        <strain evidence="4">cv. Salinas</strain>
        <tissue evidence="3">Seedlings</tissue>
    </source>
</reference>
<comment type="caution">
    <text evidence="3">The sequence shown here is derived from an EMBL/GenBank/DDBJ whole genome shotgun (WGS) entry which is preliminary data.</text>
</comment>
<keyword evidence="2" id="KW-1133">Transmembrane helix</keyword>
<evidence type="ECO:0000256" key="2">
    <source>
        <dbReference type="SAM" id="Phobius"/>
    </source>
</evidence>
<feature type="transmembrane region" description="Helical" evidence="2">
    <location>
        <begin position="124"/>
        <end position="145"/>
    </location>
</feature>
<evidence type="ECO:0000313" key="4">
    <source>
        <dbReference type="Proteomes" id="UP000235145"/>
    </source>
</evidence>
<accession>A0A9R1UM80</accession>
<keyword evidence="4" id="KW-1185">Reference proteome</keyword>
<feature type="transmembrane region" description="Helical" evidence="2">
    <location>
        <begin position="166"/>
        <end position="184"/>
    </location>
</feature>
<organism evidence="3 4">
    <name type="scientific">Lactuca sativa</name>
    <name type="common">Garden lettuce</name>
    <dbReference type="NCBI Taxonomy" id="4236"/>
    <lineage>
        <taxon>Eukaryota</taxon>
        <taxon>Viridiplantae</taxon>
        <taxon>Streptophyta</taxon>
        <taxon>Embryophyta</taxon>
        <taxon>Tracheophyta</taxon>
        <taxon>Spermatophyta</taxon>
        <taxon>Magnoliopsida</taxon>
        <taxon>eudicotyledons</taxon>
        <taxon>Gunneridae</taxon>
        <taxon>Pentapetalae</taxon>
        <taxon>asterids</taxon>
        <taxon>campanulids</taxon>
        <taxon>Asterales</taxon>
        <taxon>Asteraceae</taxon>
        <taxon>Cichorioideae</taxon>
        <taxon>Cichorieae</taxon>
        <taxon>Lactucinae</taxon>
        <taxon>Lactuca</taxon>
    </lineage>
</organism>
<protein>
    <submittedName>
        <fullName evidence="3">Uncharacterized protein</fullName>
    </submittedName>
</protein>
<keyword evidence="2" id="KW-0812">Transmembrane</keyword>
<proteinExistence type="predicted"/>
<name>A0A9R1UM80_LACSA</name>
<feature type="region of interest" description="Disordered" evidence="1">
    <location>
        <begin position="1"/>
        <end position="20"/>
    </location>
</feature>